<dbReference type="Proteomes" id="UP000185744">
    <property type="component" value="Unassembled WGS sequence"/>
</dbReference>
<accession>A0A1Q6DV55</accession>
<keyword evidence="2" id="KW-0378">Hydrolase</keyword>
<evidence type="ECO:0000313" key="2">
    <source>
        <dbReference type="EMBL" id="OKY78259.1"/>
    </source>
</evidence>
<name>A0A1Q6DV55_METT1</name>
<keyword evidence="3" id="KW-1185">Reference proteome</keyword>
<organism evidence="2 3">
    <name type="scientific">Methanohalarchaeum thermophilum</name>
    <dbReference type="NCBI Taxonomy" id="1903181"/>
    <lineage>
        <taxon>Archaea</taxon>
        <taxon>Methanobacteriati</taxon>
        <taxon>Methanobacteriota</taxon>
        <taxon>Methanonatronarchaeia</taxon>
        <taxon>Methanonatronarchaeales</taxon>
        <taxon>Methanonatronarchaeaceae</taxon>
        <taxon>Candidatus Methanohalarchaeum</taxon>
    </lineage>
</organism>
<dbReference type="AlphaFoldDB" id="A0A1Q6DV55"/>
<dbReference type="SUPFAM" id="SSF50199">
    <property type="entry name" value="Staphylococcal nuclease"/>
    <property type="match status" value="1"/>
</dbReference>
<sequence>MENGSALNELLIENGYARVYEEEEFTKKANYLGLGQKAKANSIGLWISSY</sequence>
<dbReference type="InterPro" id="IPR035437">
    <property type="entry name" value="SNase_OB-fold_sf"/>
</dbReference>
<evidence type="ECO:0000259" key="1">
    <source>
        <dbReference type="Pfam" id="PF00565"/>
    </source>
</evidence>
<dbReference type="Pfam" id="PF00565">
    <property type="entry name" value="SNase"/>
    <property type="match status" value="1"/>
</dbReference>
<dbReference type="EMBL" id="MSDW01000001">
    <property type="protein sequence ID" value="OKY78259.1"/>
    <property type="molecule type" value="Genomic_DNA"/>
</dbReference>
<gene>
    <name evidence="2" type="ORF">BTN85_0746</name>
</gene>
<reference evidence="2" key="1">
    <citation type="submission" date="2016-12" db="EMBL/GenBank/DDBJ databases">
        <title>Discovery of methanogenic haloarchaea.</title>
        <authorList>
            <person name="Sorokin D.Y."/>
            <person name="Makarova K.S."/>
            <person name="Abbas B."/>
            <person name="Ferrer M."/>
            <person name="Golyshin P.N."/>
        </authorList>
    </citation>
    <scope>NUCLEOTIDE SEQUENCE [LARGE SCALE GENOMIC DNA]</scope>
    <source>
        <strain evidence="2">HMET1</strain>
    </source>
</reference>
<dbReference type="InParanoid" id="A0A1Q6DV55"/>
<proteinExistence type="predicted"/>
<keyword evidence="2" id="KW-0255">Endonuclease</keyword>
<dbReference type="Gene3D" id="2.40.50.90">
    <property type="match status" value="1"/>
</dbReference>
<feature type="domain" description="TNase-like" evidence="1">
    <location>
        <begin position="3"/>
        <end position="47"/>
    </location>
</feature>
<dbReference type="GO" id="GO:0004519">
    <property type="term" value="F:endonuclease activity"/>
    <property type="evidence" value="ECO:0007669"/>
    <property type="project" value="UniProtKB-KW"/>
</dbReference>
<keyword evidence="2" id="KW-0540">Nuclease</keyword>
<dbReference type="InterPro" id="IPR016071">
    <property type="entry name" value="Staphylococal_nuclease_OB-fold"/>
</dbReference>
<comment type="caution">
    <text evidence="2">The sequence shown here is derived from an EMBL/GenBank/DDBJ whole genome shotgun (WGS) entry which is preliminary data.</text>
</comment>
<evidence type="ECO:0000313" key="3">
    <source>
        <dbReference type="Proteomes" id="UP000185744"/>
    </source>
</evidence>
<protein>
    <submittedName>
        <fullName evidence="2">Endonuclease YncB, thermonuclease family</fullName>
    </submittedName>
</protein>